<evidence type="ECO:0000313" key="1">
    <source>
        <dbReference type="EMBL" id="KAJ9088604.1"/>
    </source>
</evidence>
<organism evidence="1 2">
    <name type="scientific">Entomophthora muscae</name>
    <dbReference type="NCBI Taxonomy" id="34485"/>
    <lineage>
        <taxon>Eukaryota</taxon>
        <taxon>Fungi</taxon>
        <taxon>Fungi incertae sedis</taxon>
        <taxon>Zoopagomycota</taxon>
        <taxon>Entomophthoromycotina</taxon>
        <taxon>Entomophthoromycetes</taxon>
        <taxon>Entomophthorales</taxon>
        <taxon>Entomophthoraceae</taxon>
        <taxon>Entomophthora</taxon>
    </lineage>
</organism>
<protein>
    <submittedName>
        <fullName evidence="1">Uncharacterized protein</fullName>
    </submittedName>
</protein>
<gene>
    <name evidence="1" type="ORF">DSO57_1021370</name>
</gene>
<dbReference type="Proteomes" id="UP001165960">
    <property type="component" value="Unassembled WGS sequence"/>
</dbReference>
<sequence>MVIRLDLQIPQGLYSKIETPYNCFRLEPLVLPGIVLPDHGPIRVLLINLTHSPVDVKRHQVVAYLHLLPVEEVTEIHNFGTLDKFGLSLKEEKPPAICTIISHEQFQGLTLAQQDAALALFKKYKEIFAKDNFDLGCARNTLHHINTGEEQPIHLCPI</sequence>
<dbReference type="EMBL" id="QTSX02000103">
    <property type="protein sequence ID" value="KAJ9088604.1"/>
    <property type="molecule type" value="Genomic_DNA"/>
</dbReference>
<proteinExistence type="predicted"/>
<keyword evidence="2" id="KW-1185">Reference proteome</keyword>
<accession>A0ACC2UPA3</accession>
<evidence type="ECO:0000313" key="2">
    <source>
        <dbReference type="Proteomes" id="UP001165960"/>
    </source>
</evidence>
<reference evidence="1" key="1">
    <citation type="submission" date="2022-04" db="EMBL/GenBank/DDBJ databases">
        <title>Genome of the entomopathogenic fungus Entomophthora muscae.</title>
        <authorList>
            <person name="Elya C."/>
            <person name="Lovett B.R."/>
            <person name="Lee E."/>
            <person name="Macias A.M."/>
            <person name="Hajek A.E."/>
            <person name="De Bivort B.L."/>
            <person name="Kasson M.T."/>
            <person name="De Fine Licht H.H."/>
            <person name="Stajich J.E."/>
        </authorList>
    </citation>
    <scope>NUCLEOTIDE SEQUENCE</scope>
    <source>
        <strain evidence="1">Berkeley</strain>
    </source>
</reference>
<name>A0ACC2UPA3_9FUNG</name>
<comment type="caution">
    <text evidence="1">The sequence shown here is derived from an EMBL/GenBank/DDBJ whole genome shotgun (WGS) entry which is preliminary data.</text>
</comment>